<proteinExistence type="predicted"/>
<dbReference type="InterPro" id="IPR014710">
    <property type="entry name" value="RmlC-like_jellyroll"/>
</dbReference>
<dbReference type="Pfam" id="PF05962">
    <property type="entry name" value="HutD"/>
    <property type="match status" value="1"/>
</dbReference>
<dbReference type="Gene3D" id="2.60.120.10">
    <property type="entry name" value="Jelly Rolls"/>
    <property type="match status" value="1"/>
</dbReference>
<organism evidence="1 2">
    <name type="scientific">Pseudotabrizicola algicola</name>
    <dbReference type="NCBI Taxonomy" id="2709381"/>
    <lineage>
        <taxon>Bacteria</taxon>
        <taxon>Pseudomonadati</taxon>
        <taxon>Pseudomonadota</taxon>
        <taxon>Alphaproteobacteria</taxon>
        <taxon>Rhodobacterales</taxon>
        <taxon>Paracoccaceae</taxon>
        <taxon>Pseudotabrizicola</taxon>
    </lineage>
</organism>
<keyword evidence="2" id="KW-1185">Reference proteome</keyword>
<dbReference type="RefSeq" id="WP_164610947.1">
    <property type="nucleotide sequence ID" value="NZ_JAAIKE010000002.1"/>
</dbReference>
<gene>
    <name evidence="1" type="ORF">G3572_09035</name>
</gene>
<dbReference type="SUPFAM" id="SSF51182">
    <property type="entry name" value="RmlC-like cupins"/>
    <property type="match status" value="1"/>
</dbReference>
<comment type="caution">
    <text evidence="1">The sequence shown here is derived from an EMBL/GenBank/DDBJ whole genome shotgun (WGS) entry which is preliminary data.</text>
</comment>
<protein>
    <submittedName>
        <fullName evidence="1">HutD family protein</fullName>
    </submittedName>
</protein>
<dbReference type="EMBL" id="JAAIKE010000002">
    <property type="protein sequence ID" value="NEX46350.1"/>
    <property type="molecule type" value="Genomic_DNA"/>
</dbReference>
<dbReference type="InterPro" id="IPR010282">
    <property type="entry name" value="Uncharacterised_HutD/Ves"/>
</dbReference>
<dbReference type="InterPro" id="IPR011051">
    <property type="entry name" value="RmlC_Cupin_sf"/>
</dbReference>
<dbReference type="Proteomes" id="UP000481421">
    <property type="component" value="Unassembled WGS sequence"/>
</dbReference>
<dbReference type="CDD" id="cd20293">
    <property type="entry name" value="cupin_HutD_N"/>
    <property type="match status" value="1"/>
</dbReference>
<dbReference type="PANTHER" id="PTHR37943:SF1">
    <property type="entry name" value="PROTEIN VES"/>
    <property type="match status" value="1"/>
</dbReference>
<evidence type="ECO:0000313" key="2">
    <source>
        <dbReference type="Proteomes" id="UP000481421"/>
    </source>
</evidence>
<dbReference type="PANTHER" id="PTHR37943">
    <property type="entry name" value="PROTEIN VES"/>
    <property type="match status" value="1"/>
</dbReference>
<sequence>MSGVYPASARVFRPWKNGGGTTAEILCWPEGAGFDDFTLRLSTARVEASGPFSEFPGVDRVLTVIEGGRMVLRLGGQAHALAPLEPFAFAGDVACAAEVDAPLLDFNVMVRRPLRARVGAGPLDPAARFALLLAPVAGLDRLDLLEMAQVDAGLRAAVTGAPALSVWL</sequence>
<evidence type="ECO:0000313" key="1">
    <source>
        <dbReference type="EMBL" id="NEX46350.1"/>
    </source>
</evidence>
<dbReference type="AlphaFoldDB" id="A0A6B3RK09"/>
<name>A0A6B3RK09_9RHOB</name>
<accession>A0A6B3RK09</accession>
<reference evidence="1 2" key="1">
    <citation type="submission" date="2020-02" db="EMBL/GenBank/DDBJ databases">
        <title>Rhodobacter algicola sp. nov., isolated from microalga culture.</title>
        <authorList>
            <person name="Park C.-Y."/>
        </authorList>
    </citation>
    <scope>NUCLEOTIDE SEQUENCE [LARGE SCALE GENOMIC DNA]</scope>
    <source>
        <strain evidence="1 2">ETT8</strain>
    </source>
</reference>